<evidence type="ECO:0000256" key="2">
    <source>
        <dbReference type="SAM" id="SignalP"/>
    </source>
</evidence>
<organism evidence="3 4">
    <name type="scientific">Neoaquamicrobium sediminum</name>
    <dbReference type="NCBI Taxonomy" id="1849104"/>
    <lineage>
        <taxon>Bacteria</taxon>
        <taxon>Pseudomonadati</taxon>
        <taxon>Pseudomonadota</taxon>
        <taxon>Alphaproteobacteria</taxon>
        <taxon>Hyphomicrobiales</taxon>
        <taxon>Phyllobacteriaceae</taxon>
        <taxon>Neoaquamicrobium</taxon>
    </lineage>
</organism>
<feature type="chain" id="PRO_5045689931" description="Lipoprotein" evidence="2">
    <location>
        <begin position="27"/>
        <end position="65"/>
    </location>
</feature>
<name>A0ABV3WYP1_9HYPH</name>
<evidence type="ECO:0008006" key="5">
    <source>
        <dbReference type="Google" id="ProtNLM"/>
    </source>
</evidence>
<feature type="signal peptide" evidence="2">
    <location>
        <begin position="1"/>
        <end position="26"/>
    </location>
</feature>
<accession>A0ABV3WYP1</accession>
<comment type="caution">
    <text evidence="3">The sequence shown here is derived from an EMBL/GenBank/DDBJ whole genome shotgun (WGS) entry which is preliminary data.</text>
</comment>
<evidence type="ECO:0000256" key="1">
    <source>
        <dbReference type="SAM" id="MobiDB-lite"/>
    </source>
</evidence>
<dbReference type="EMBL" id="JAZHFV010000006">
    <property type="protein sequence ID" value="MEX4009283.1"/>
    <property type="molecule type" value="Genomic_DNA"/>
</dbReference>
<dbReference type="RefSeq" id="WP_368804221.1">
    <property type="nucleotide sequence ID" value="NZ_JAZHFV010000006.1"/>
</dbReference>
<evidence type="ECO:0000313" key="3">
    <source>
        <dbReference type="EMBL" id="MEX4009283.1"/>
    </source>
</evidence>
<feature type="compositionally biased region" description="Polar residues" evidence="1">
    <location>
        <begin position="38"/>
        <end position="52"/>
    </location>
</feature>
<dbReference type="Proteomes" id="UP001559025">
    <property type="component" value="Unassembled WGS sequence"/>
</dbReference>
<gene>
    <name evidence="3" type="ORF">V1479_18375</name>
</gene>
<reference evidence="3 4" key="1">
    <citation type="submission" date="2024-01" db="EMBL/GenBank/DDBJ databases">
        <title>New evidence supports the origin of RcGTA from prophage.</title>
        <authorList>
            <person name="Xu Y."/>
            <person name="Liu B."/>
            <person name="Chen F."/>
        </authorList>
    </citation>
    <scope>NUCLEOTIDE SEQUENCE [LARGE SCALE GENOMIC DNA]</scope>
    <source>
        <strain evidence="3 4">CBW1107-2</strain>
    </source>
</reference>
<protein>
    <recommendedName>
        <fullName evidence="5">Lipoprotein</fullName>
    </recommendedName>
</protein>
<sequence length="65" mass="6601">MADILRYAVLAALVAAVSACTVYGGAATARVSGTSVETASRSASVGTQGVETRSSRTRTELILPE</sequence>
<keyword evidence="2" id="KW-0732">Signal</keyword>
<feature type="region of interest" description="Disordered" evidence="1">
    <location>
        <begin position="38"/>
        <end position="65"/>
    </location>
</feature>
<dbReference type="PROSITE" id="PS51257">
    <property type="entry name" value="PROKAR_LIPOPROTEIN"/>
    <property type="match status" value="1"/>
</dbReference>
<keyword evidence="4" id="KW-1185">Reference proteome</keyword>
<evidence type="ECO:0000313" key="4">
    <source>
        <dbReference type="Proteomes" id="UP001559025"/>
    </source>
</evidence>
<proteinExistence type="predicted"/>